<organism evidence="1">
    <name type="scientific">Lepeophtheirus salmonis</name>
    <name type="common">Salmon louse</name>
    <name type="synonym">Caligus salmonis</name>
    <dbReference type="NCBI Taxonomy" id="72036"/>
    <lineage>
        <taxon>Eukaryota</taxon>
        <taxon>Metazoa</taxon>
        <taxon>Ecdysozoa</taxon>
        <taxon>Arthropoda</taxon>
        <taxon>Crustacea</taxon>
        <taxon>Multicrustacea</taxon>
        <taxon>Hexanauplia</taxon>
        <taxon>Copepoda</taxon>
        <taxon>Siphonostomatoida</taxon>
        <taxon>Caligidae</taxon>
        <taxon>Lepeophtheirus</taxon>
    </lineage>
</organism>
<reference evidence="1" key="1">
    <citation type="submission" date="2014-05" db="EMBL/GenBank/DDBJ databases">
        <authorList>
            <person name="Chronopoulou M."/>
        </authorList>
    </citation>
    <scope>NUCLEOTIDE SEQUENCE</scope>
    <source>
        <tissue evidence="1">Whole organism</tissue>
    </source>
</reference>
<dbReference type="AlphaFoldDB" id="A0A0K2VDH7"/>
<accession>A0A0K2VDH7</accession>
<name>A0A0K2VDH7_LEPSM</name>
<protein>
    <submittedName>
        <fullName evidence="1">Uncharacterized protein</fullName>
    </submittedName>
</protein>
<sequence>MINFLLQAATCTNIACLYKNIYLITIGRGIKGLATPLILWCKK</sequence>
<evidence type="ECO:0000313" key="1">
    <source>
        <dbReference type="EMBL" id="CDW48222.1"/>
    </source>
</evidence>
<proteinExistence type="predicted"/>
<dbReference type="EMBL" id="HACA01030861">
    <property type="protein sequence ID" value="CDW48222.1"/>
    <property type="molecule type" value="Transcribed_RNA"/>
</dbReference>